<dbReference type="InterPro" id="IPR006860">
    <property type="entry name" value="FecR"/>
</dbReference>
<keyword evidence="5" id="KW-1185">Reference proteome</keyword>
<dbReference type="Proteomes" id="UP000606600">
    <property type="component" value="Unassembled WGS sequence"/>
</dbReference>
<dbReference type="RefSeq" id="WP_191190057.1">
    <property type="nucleotide sequence ID" value="NZ_JACWMY010000008.1"/>
</dbReference>
<evidence type="ECO:0000313" key="5">
    <source>
        <dbReference type="Proteomes" id="UP000606600"/>
    </source>
</evidence>
<feature type="domain" description="FecR protein" evidence="2">
    <location>
        <begin position="142"/>
        <end position="226"/>
    </location>
</feature>
<evidence type="ECO:0000256" key="1">
    <source>
        <dbReference type="SAM" id="Phobius"/>
    </source>
</evidence>
<dbReference type="PANTHER" id="PTHR30273:SF2">
    <property type="entry name" value="PROTEIN FECR"/>
    <property type="match status" value="1"/>
</dbReference>
<name>A0ABR7WSW1_9SPHI</name>
<protein>
    <submittedName>
        <fullName evidence="4">FecR domain-containing protein</fullName>
    </submittedName>
</protein>
<sequence length="339" mass="37874">MQQGLASPGAKNFFDSIDENKAWYKVEPDIQPVLPKSILYKKKILTWFSVAALLCVAVAVFRFYPSQRAASNIATVNRGAAKPAILLRMENGQQLNLSDTSSRELNTASAHLTKNAEGLSYQLENRKAEEWSTLVVPPTLTYQIILSDGTKVWLNSASSLRFSFSFLRQTREVYLTGEAFFKVAKDPAKPFIVHTGQTQVKVLGTEFNINTYQADKTVTSLVEGSVSTTAENNQKLLLQPGYQAVYQSGTGFSRQTFDPAVELSWMKDVYYFHNTRLSEISGVLSRWFDVKVVFDDAAKAEETFSGAIDKKQPVEIFIRNIKASAQVKADFKDGVLHIK</sequence>
<comment type="caution">
    <text evidence="4">The sequence shown here is derived from an EMBL/GenBank/DDBJ whole genome shotgun (WGS) entry which is preliminary data.</text>
</comment>
<dbReference type="Gene3D" id="2.60.120.1440">
    <property type="match status" value="1"/>
</dbReference>
<dbReference type="EMBL" id="JACWMY010000008">
    <property type="protein sequence ID" value="MBD1365398.1"/>
    <property type="molecule type" value="Genomic_DNA"/>
</dbReference>
<dbReference type="Pfam" id="PF04773">
    <property type="entry name" value="FecR"/>
    <property type="match status" value="1"/>
</dbReference>
<dbReference type="InterPro" id="IPR012373">
    <property type="entry name" value="Ferrdict_sens_TM"/>
</dbReference>
<gene>
    <name evidence="4" type="ORF">IDJ77_16410</name>
</gene>
<dbReference type="Pfam" id="PF16344">
    <property type="entry name" value="FecR_C"/>
    <property type="match status" value="1"/>
</dbReference>
<evidence type="ECO:0000313" key="4">
    <source>
        <dbReference type="EMBL" id="MBD1365398.1"/>
    </source>
</evidence>
<keyword evidence="1" id="KW-0812">Transmembrane</keyword>
<proteinExistence type="predicted"/>
<organism evidence="4 5">
    <name type="scientific">Mucilaginibacter pankratovii</name>
    <dbReference type="NCBI Taxonomy" id="2772110"/>
    <lineage>
        <taxon>Bacteria</taxon>
        <taxon>Pseudomonadati</taxon>
        <taxon>Bacteroidota</taxon>
        <taxon>Sphingobacteriia</taxon>
        <taxon>Sphingobacteriales</taxon>
        <taxon>Sphingobacteriaceae</taxon>
        <taxon>Mucilaginibacter</taxon>
    </lineage>
</organism>
<reference evidence="4 5" key="1">
    <citation type="submission" date="2020-09" db="EMBL/GenBank/DDBJ databases">
        <title>Novel species of Mucilaginibacter isolated from a glacier on the Tibetan Plateau.</title>
        <authorList>
            <person name="Liu Q."/>
            <person name="Xin Y.-H."/>
        </authorList>
    </citation>
    <scope>NUCLEOTIDE SEQUENCE [LARGE SCALE GENOMIC DNA]</scope>
    <source>
        <strain evidence="4 5">ZT4R22</strain>
    </source>
</reference>
<keyword evidence="1" id="KW-0472">Membrane</keyword>
<dbReference type="Gene3D" id="3.55.50.30">
    <property type="match status" value="1"/>
</dbReference>
<dbReference type="InterPro" id="IPR032508">
    <property type="entry name" value="FecR_C"/>
</dbReference>
<keyword evidence="1" id="KW-1133">Transmembrane helix</keyword>
<accession>A0ABR7WSW1</accession>
<feature type="domain" description="Protein FecR C-terminal" evidence="3">
    <location>
        <begin position="270"/>
        <end position="331"/>
    </location>
</feature>
<evidence type="ECO:0000259" key="3">
    <source>
        <dbReference type="Pfam" id="PF16344"/>
    </source>
</evidence>
<dbReference type="PANTHER" id="PTHR30273">
    <property type="entry name" value="PERIPLASMIC SIGNAL SENSOR AND SIGMA FACTOR ACTIVATOR FECR-RELATED"/>
    <property type="match status" value="1"/>
</dbReference>
<feature type="transmembrane region" description="Helical" evidence="1">
    <location>
        <begin position="44"/>
        <end position="64"/>
    </location>
</feature>
<evidence type="ECO:0000259" key="2">
    <source>
        <dbReference type="Pfam" id="PF04773"/>
    </source>
</evidence>